<accession>A0A5N0E8G8</accession>
<dbReference type="AlphaFoldDB" id="A0A5N0E8G8"/>
<protein>
    <submittedName>
        <fullName evidence="1">Uncharacterized protein</fullName>
    </submittedName>
</protein>
<proteinExistence type="predicted"/>
<gene>
    <name evidence="1" type="ORF">F3087_29200</name>
</gene>
<dbReference type="EMBL" id="VXLC01000015">
    <property type="protein sequence ID" value="KAA8885708.1"/>
    <property type="molecule type" value="Genomic_DNA"/>
</dbReference>
<evidence type="ECO:0000313" key="1">
    <source>
        <dbReference type="EMBL" id="KAA8885708.1"/>
    </source>
</evidence>
<organism evidence="1 2">
    <name type="scientific">Nocardia colli</name>
    <dbReference type="NCBI Taxonomy" id="2545717"/>
    <lineage>
        <taxon>Bacteria</taxon>
        <taxon>Bacillati</taxon>
        <taxon>Actinomycetota</taxon>
        <taxon>Actinomycetes</taxon>
        <taxon>Mycobacteriales</taxon>
        <taxon>Nocardiaceae</taxon>
        <taxon>Nocardia</taxon>
    </lineage>
</organism>
<evidence type="ECO:0000313" key="2">
    <source>
        <dbReference type="Proteomes" id="UP000323876"/>
    </source>
</evidence>
<reference evidence="1 2" key="1">
    <citation type="submission" date="2019-09" db="EMBL/GenBank/DDBJ databases">
        <authorList>
            <person name="Wang X."/>
        </authorList>
    </citation>
    <scope>NUCLEOTIDE SEQUENCE [LARGE SCALE GENOMIC DNA]</scope>
    <source>
        <strain evidence="1 2">CICC 11023</strain>
    </source>
</reference>
<sequence>MLVIDASGQRVLRALGEPGAATTEDAIRARLELPGDGAELRARATVFAVDAVAPVRGDAIKVTLEHREGQAIDIVVPYRLADDTLDIDLDRADATTAGRRLWRTRAGAAE</sequence>
<comment type="caution">
    <text evidence="1">The sequence shown here is derived from an EMBL/GenBank/DDBJ whole genome shotgun (WGS) entry which is preliminary data.</text>
</comment>
<dbReference type="Proteomes" id="UP000323876">
    <property type="component" value="Unassembled WGS sequence"/>
</dbReference>
<name>A0A5N0E8G8_9NOCA</name>
<keyword evidence="2" id="KW-1185">Reference proteome</keyword>